<protein>
    <recommendedName>
        <fullName evidence="3">Transcription factor zinc-finger domain-containing protein</fullName>
    </recommendedName>
</protein>
<gene>
    <name evidence="1" type="ORF">KAJ71_07530</name>
</gene>
<name>A0ABT0K9Z3_9GAMM</name>
<dbReference type="EMBL" id="JAGQDC010000004">
    <property type="protein sequence ID" value="MCL1028875.1"/>
    <property type="molecule type" value="Genomic_DNA"/>
</dbReference>
<reference evidence="1" key="1">
    <citation type="submission" date="2021-04" db="EMBL/GenBank/DDBJ databases">
        <title>Genome sequence of Serratia sp. arafor3.</title>
        <authorList>
            <person name="Besaury L."/>
        </authorList>
    </citation>
    <scope>NUCLEOTIDE SEQUENCE</scope>
    <source>
        <strain evidence="1">Arafor3</strain>
    </source>
</reference>
<organism evidence="1 2">
    <name type="scientific">Serratia silvae</name>
    <dbReference type="NCBI Taxonomy" id="2824122"/>
    <lineage>
        <taxon>Bacteria</taxon>
        <taxon>Pseudomonadati</taxon>
        <taxon>Pseudomonadota</taxon>
        <taxon>Gammaproteobacteria</taxon>
        <taxon>Enterobacterales</taxon>
        <taxon>Yersiniaceae</taxon>
        <taxon>Serratia</taxon>
    </lineage>
</organism>
<evidence type="ECO:0008006" key="3">
    <source>
        <dbReference type="Google" id="ProtNLM"/>
    </source>
</evidence>
<sequence>MSMFFYKECPACHQGRLFIFKDTTNNRLYLHCEECEMGWLTPDDADKNVNNFLTLLADFEAVEATDDDLIRFKWNNYHFNKIAAI</sequence>
<dbReference type="RefSeq" id="WP_248945149.1">
    <property type="nucleotide sequence ID" value="NZ_CBCSGY010000044.1"/>
</dbReference>
<evidence type="ECO:0000313" key="2">
    <source>
        <dbReference type="Proteomes" id="UP001165275"/>
    </source>
</evidence>
<dbReference type="Proteomes" id="UP001165275">
    <property type="component" value="Unassembled WGS sequence"/>
</dbReference>
<comment type="caution">
    <text evidence="1">The sequence shown here is derived from an EMBL/GenBank/DDBJ whole genome shotgun (WGS) entry which is preliminary data.</text>
</comment>
<evidence type="ECO:0000313" key="1">
    <source>
        <dbReference type="EMBL" id="MCL1028875.1"/>
    </source>
</evidence>
<proteinExistence type="predicted"/>
<accession>A0ABT0K9Z3</accession>
<keyword evidence="2" id="KW-1185">Reference proteome</keyword>